<sequence length="268" mass="29358">MRCVFPVPEGLSQREAQKQQLTQMTGVHEKSRRVLELLSSSPYGASLDILQKLRQARNLDEAIEDIADASLLLPNAKGDWFDGKACPATASAASPDKRPRARSRTNCVATAAEKKTPGDSRVQCMPHKKSQGEQHPSHCDGIRPCCHACSVSKTACVYSAPEGLTVRLAERDELSRVSKAYESSRQVLKLLCESADDATWEILQRLKDSEHFDDTIQSIADAALLLPLNGNDGEHCSYAAHILLPQITEPAIRDVFAKACRVLHEMGG</sequence>
<dbReference type="EMBL" id="AMYD01002301">
    <property type="protein sequence ID" value="EQB49516.1"/>
    <property type="molecule type" value="Genomic_DNA"/>
</dbReference>
<dbReference type="Proteomes" id="UP000015530">
    <property type="component" value="Unassembled WGS sequence"/>
</dbReference>
<dbReference type="OrthoDB" id="5595695at2759"/>
<evidence type="ECO:0000313" key="1">
    <source>
        <dbReference type="EMBL" id="EQB49516.1"/>
    </source>
</evidence>
<reference evidence="2" key="1">
    <citation type="journal article" date="2013" name="Mol. Plant Microbe Interact.">
        <title>Global aspects of pacC regulation of pathogenicity genes in Colletotrichum gloeosporioides as revealed by transcriptome analysis.</title>
        <authorList>
            <person name="Alkan N."/>
            <person name="Meng X."/>
            <person name="Friedlander G."/>
            <person name="Reuveni E."/>
            <person name="Sukno S."/>
            <person name="Sherman A."/>
            <person name="Thon M."/>
            <person name="Fluhr R."/>
            <person name="Prusky D."/>
        </authorList>
    </citation>
    <scope>NUCLEOTIDE SEQUENCE [LARGE SCALE GENOMIC DNA]</scope>
    <source>
        <strain evidence="2">Cg-14</strain>
    </source>
</reference>
<protein>
    <submittedName>
        <fullName evidence="1">Uncharacterized protein</fullName>
    </submittedName>
</protein>
<comment type="caution">
    <text evidence="1">The sequence shown here is derived from an EMBL/GenBank/DDBJ whole genome shotgun (WGS) entry which is preliminary data.</text>
</comment>
<accession>T0LCT2</accession>
<dbReference type="AlphaFoldDB" id="T0LCT2"/>
<proteinExistence type="predicted"/>
<name>T0LCT2_COLGC</name>
<organism evidence="1 2">
    <name type="scientific">Colletotrichum gloeosporioides (strain Cg-14)</name>
    <name type="common">Anthracnose fungus</name>
    <name type="synonym">Glomerella cingulata</name>
    <dbReference type="NCBI Taxonomy" id="1237896"/>
    <lineage>
        <taxon>Eukaryota</taxon>
        <taxon>Fungi</taxon>
        <taxon>Dikarya</taxon>
        <taxon>Ascomycota</taxon>
        <taxon>Pezizomycotina</taxon>
        <taxon>Sordariomycetes</taxon>
        <taxon>Hypocreomycetidae</taxon>
        <taxon>Glomerellales</taxon>
        <taxon>Glomerellaceae</taxon>
        <taxon>Colletotrichum</taxon>
        <taxon>Colletotrichum gloeosporioides species complex</taxon>
    </lineage>
</organism>
<dbReference type="STRING" id="1237896.T0LCT2"/>
<dbReference type="HOGENOM" id="CLU_1038323_0_0_1"/>
<gene>
    <name evidence="1" type="ORF">CGLO_11141</name>
</gene>
<evidence type="ECO:0000313" key="2">
    <source>
        <dbReference type="Proteomes" id="UP000015530"/>
    </source>
</evidence>